<evidence type="ECO:0000313" key="2">
    <source>
        <dbReference type="EMBL" id="PPB81838.1"/>
    </source>
</evidence>
<feature type="transmembrane region" description="Helical" evidence="1">
    <location>
        <begin position="105"/>
        <end position="125"/>
    </location>
</feature>
<comment type="caution">
    <text evidence="2">The sequence shown here is derived from an EMBL/GenBank/DDBJ whole genome shotgun (WGS) entry which is preliminary data.</text>
</comment>
<dbReference type="RefSeq" id="WP_104069670.1">
    <property type="nucleotide sequence ID" value="NZ_PRDS01000002.1"/>
</dbReference>
<reference evidence="2 3" key="1">
    <citation type="submission" date="2018-01" db="EMBL/GenBank/DDBJ databases">
        <title>Genomic Encyclopedia of Archaeal and Bacterial Type Strains, Phase II (KMG-II): from individual species to whole genera.</title>
        <authorList>
            <person name="Goeker M."/>
        </authorList>
    </citation>
    <scope>NUCLEOTIDE SEQUENCE [LARGE SCALE GENOMIC DNA]</scope>
    <source>
        <strain evidence="2 3">DSM 12048</strain>
    </source>
</reference>
<keyword evidence="1" id="KW-0472">Membrane</keyword>
<evidence type="ECO:0000313" key="3">
    <source>
        <dbReference type="Proteomes" id="UP000239736"/>
    </source>
</evidence>
<gene>
    <name evidence="2" type="ORF">LV82_01055</name>
</gene>
<keyword evidence="1" id="KW-0812">Transmembrane</keyword>
<dbReference type="OrthoDB" id="7822309at2"/>
<evidence type="ECO:0000256" key="1">
    <source>
        <dbReference type="SAM" id="Phobius"/>
    </source>
</evidence>
<dbReference type="Proteomes" id="UP000239736">
    <property type="component" value="Unassembled WGS sequence"/>
</dbReference>
<accession>A0A2S5JKD3</accession>
<dbReference type="EMBL" id="PRDS01000002">
    <property type="protein sequence ID" value="PPB81838.1"/>
    <property type="molecule type" value="Genomic_DNA"/>
</dbReference>
<sequence length="343" mass="36908">MTALKKYLRLECTGLWRPSPDAQRREVLVSFGDATLILADIKSERALGHWSLPAIIRLNPGETPALYSPGEDAGEELEIEDETMIDALEQVGALIRAREPRPGRLRIILLGLIVAAIAAAAVFWLPDALIRHTAGALPLAKRQEIGRMALADLTRLTGAPCAMPEGRAALARLRDRLLGRRGEIVVLRDGLRSPAHLPGGLILLPRALVEAADSPDVVAGAILVEDERREASQPLAPLLRHAGIMATLKLLTSGELPASALRGYGEVLLSRAPARSAFAPAREEDLIARFAEAELPLTPYARHVDPSGESVLKLIEADPMRGIVTDPALGDTDWVALQGICMD</sequence>
<protein>
    <submittedName>
        <fullName evidence="2">Uncharacterized protein</fullName>
    </submittedName>
</protein>
<name>A0A2S5JKD3_9RHOB</name>
<keyword evidence="1" id="KW-1133">Transmembrane helix</keyword>
<organism evidence="2 3">
    <name type="scientific">Albidovulum inexpectatum</name>
    <dbReference type="NCBI Taxonomy" id="196587"/>
    <lineage>
        <taxon>Bacteria</taxon>
        <taxon>Pseudomonadati</taxon>
        <taxon>Pseudomonadota</taxon>
        <taxon>Alphaproteobacteria</taxon>
        <taxon>Rhodobacterales</taxon>
        <taxon>Paracoccaceae</taxon>
        <taxon>Albidovulum</taxon>
    </lineage>
</organism>
<dbReference type="AlphaFoldDB" id="A0A2S5JKD3"/>
<keyword evidence="3" id="KW-1185">Reference proteome</keyword>
<proteinExistence type="predicted"/>